<protein>
    <recommendedName>
        <fullName evidence="4">DUF1129 domain-containing protein</fullName>
    </recommendedName>
</protein>
<keyword evidence="1" id="KW-0472">Membrane</keyword>
<evidence type="ECO:0000256" key="1">
    <source>
        <dbReference type="SAM" id="Phobius"/>
    </source>
</evidence>
<feature type="transmembrane region" description="Helical" evidence="1">
    <location>
        <begin position="91"/>
        <end position="112"/>
    </location>
</feature>
<feature type="transmembrane region" description="Helical" evidence="1">
    <location>
        <begin position="124"/>
        <end position="145"/>
    </location>
</feature>
<organism evidence="2 3">
    <name type="scientific">Streptococcus ruminantium</name>
    <dbReference type="NCBI Taxonomy" id="1917441"/>
    <lineage>
        <taxon>Bacteria</taxon>
        <taxon>Bacillati</taxon>
        <taxon>Bacillota</taxon>
        <taxon>Bacilli</taxon>
        <taxon>Lactobacillales</taxon>
        <taxon>Streptococcaceae</taxon>
        <taxon>Streptococcus</taxon>
    </lineage>
</organism>
<feature type="transmembrane region" description="Helical" evidence="1">
    <location>
        <begin position="157"/>
        <end position="178"/>
    </location>
</feature>
<feature type="transmembrane region" description="Helical" evidence="1">
    <location>
        <begin position="190"/>
        <end position="207"/>
    </location>
</feature>
<gene>
    <name evidence="2" type="ORF">RFF62_07570</name>
</gene>
<dbReference type="Gene3D" id="1.10.1900.10">
    <property type="entry name" value="c-terminal domain of poly(a) binding protein"/>
    <property type="match status" value="1"/>
</dbReference>
<accession>A0ABU1B456</accession>
<evidence type="ECO:0000313" key="2">
    <source>
        <dbReference type="EMBL" id="MDQ8833629.1"/>
    </source>
</evidence>
<feature type="transmembrane region" description="Helical" evidence="1">
    <location>
        <begin position="213"/>
        <end position="234"/>
    </location>
</feature>
<evidence type="ECO:0008006" key="4">
    <source>
        <dbReference type="Google" id="ProtNLM"/>
    </source>
</evidence>
<keyword evidence="1" id="KW-0812">Transmembrane</keyword>
<dbReference type="EMBL" id="JAVIBX010000030">
    <property type="protein sequence ID" value="MDQ8833629.1"/>
    <property type="molecule type" value="Genomic_DNA"/>
</dbReference>
<evidence type="ECO:0000313" key="3">
    <source>
        <dbReference type="Proteomes" id="UP001228446"/>
    </source>
</evidence>
<keyword evidence="3" id="KW-1185">Reference proteome</keyword>
<dbReference type="Proteomes" id="UP001228446">
    <property type="component" value="Unassembled WGS sequence"/>
</dbReference>
<keyword evidence="1" id="KW-1133">Transmembrane helix</keyword>
<feature type="transmembrane region" description="Helical" evidence="1">
    <location>
        <begin position="246"/>
        <end position="268"/>
    </location>
</feature>
<reference evidence="2 3" key="1">
    <citation type="submission" date="2023-08" db="EMBL/GenBank/DDBJ databases">
        <title>Streptococcus ruminantium-associated sheep mastitis outbreak detected in Italy is distinct from bovine isolates.</title>
        <authorList>
            <person name="Rosa M.N."/>
            <person name="Vezina B."/>
            <person name="Tola S."/>
        </authorList>
    </citation>
    <scope>NUCLEOTIDE SEQUENCE [LARGE SCALE GENOMIC DNA]</scope>
    <source>
        <strain evidence="2 3">OM6730</strain>
    </source>
</reference>
<proteinExistence type="predicted"/>
<dbReference type="SUPFAM" id="SSF158560">
    <property type="entry name" value="BH3980-like"/>
    <property type="match status" value="1"/>
</dbReference>
<name>A0ABU1B456_9STRE</name>
<sequence>MNTFQLHLKQMNDLQRKLNKENKAYMKRLRTYMTLASGFYNQEERTVRLLVSIYQDVLEAQKDGQSAEDFLGKDSQQMADQLLSDLPPLRWYYGLRLTGSIALVYIGWLFLGTFSCTGYMKLEWCSLLCDLLIGFMLPSSAFFILKNLVYEPSKAKARFVIGIWSILVLGIIGLRIWLSRQFYEFIRLPFWVSVLILVGIAAGIWYYRKKTSIIHVFMPSYILTVLSGFSQIVATHFGYGERDWTGWLPLGFISLALISSLLGALYMLKKDGLS</sequence>
<dbReference type="RefSeq" id="WP_308938231.1">
    <property type="nucleotide sequence ID" value="NZ_JAVIBP010000027.1"/>
</dbReference>
<comment type="caution">
    <text evidence="2">The sequence shown here is derived from an EMBL/GenBank/DDBJ whole genome shotgun (WGS) entry which is preliminary data.</text>
</comment>